<evidence type="ECO:0000256" key="2">
    <source>
        <dbReference type="SAM" id="SignalP"/>
    </source>
</evidence>
<evidence type="ECO:0000259" key="3">
    <source>
        <dbReference type="Pfam" id="PF01979"/>
    </source>
</evidence>
<dbReference type="Proteomes" id="UP001597361">
    <property type="component" value="Unassembled WGS sequence"/>
</dbReference>
<feature type="signal peptide" evidence="2">
    <location>
        <begin position="1"/>
        <end position="27"/>
    </location>
</feature>
<dbReference type="Pfam" id="PF01979">
    <property type="entry name" value="Amidohydro_1"/>
    <property type="match status" value="1"/>
</dbReference>
<protein>
    <submittedName>
        <fullName evidence="4">Amidohydrolase family protein</fullName>
    </submittedName>
</protein>
<dbReference type="Gene3D" id="3.20.20.140">
    <property type="entry name" value="Metal-dependent hydrolases"/>
    <property type="match status" value="1"/>
</dbReference>
<comment type="caution">
    <text evidence="4">The sequence shown here is derived from an EMBL/GenBank/DDBJ whole genome shotgun (WGS) entry which is preliminary data.</text>
</comment>
<dbReference type="InterPro" id="IPR011059">
    <property type="entry name" value="Metal-dep_hydrolase_composite"/>
</dbReference>
<dbReference type="InterPro" id="IPR051781">
    <property type="entry name" value="Metallo-dep_Hydrolase"/>
</dbReference>
<organism evidence="4 5">
    <name type="scientific">Belliella marina</name>
    <dbReference type="NCBI Taxonomy" id="1644146"/>
    <lineage>
        <taxon>Bacteria</taxon>
        <taxon>Pseudomonadati</taxon>
        <taxon>Bacteroidota</taxon>
        <taxon>Cytophagia</taxon>
        <taxon>Cytophagales</taxon>
        <taxon>Cyclobacteriaceae</taxon>
        <taxon>Belliella</taxon>
    </lineage>
</organism>
<feature type="domain" description="Amidohydrolase-related" evidence="3">
    <location>
        <begin position="343"/>
        <end position="431"/>
    </location>
</feature>
<dbReference type="InterPro" id="IPR032466">
    <property type="entry name" value="Metal_Hydrolase"/>
</dbReference>
<name>A0ABW4VJ49_9BACT</name>
<dbReference type="PANTHER" id="PTHR43135">
    <property type="entry name" value="ALPHA-D-RIBOSE 1-METHYLPHOSPHONATE 5-TRIPHOSPHATE DIPHOSPHATASE"/>
    <property type="match status" value="1"/>
</dbReference>
<keyword evidence="2" id="KW-0732">Signal</keyword>
<evidence type="ECO:0000313" key="4">
    <source>
        <dbReference type="EMBL" id="MFD2033796.1"/>
    </source>
</evidence>
<proteinExistence type="predicted"/>
<dbReference type="Gene3D" id="2.30.40.10">
    <property type="entry name" value="Urease, subunit C, domain 1"/>
    <property type="match status" value="1"/>
</dbReference>
<dbReference type="PANTHER" id="PTHR43135:SF3">
    <property type="entry name" value="ALPHA-D-RIBOSE 1-METHYLPHOSPHONATE 5-TRIPHOSPHATE DIPHOSPHATASE"/>
    <property type="match status" value="1"/>
</dbReference>
<dbReference type="SUPFAM" id="SSF51338">
    <property type="entry name" value="Composite domain of metallo-dependent hydrolases"/>
    <property type="match status" value="1"/>
</dbReference>
<dbReference type="RefSeq" id="WP_376883486.1">
    <property type="nucleotide sequence ID" value="NZ_JBHUHR010000008.1"/>
</dbReference>
<dbReference type="SUPFAM" id="SSF51556">
    <property type="entry name" value="Metallo-dependent hydrolases"/>
    <property type="match status" value="1"/>
</dbReference>
<gene>
    <name evidence="4" type="ORF">ACFSKL_03285</name>
</gene>
<sequence length="571" mass="60861">MNIYTKSKLRGSYLGVLFLFVCLAAQGQSDPSGTKRVTGSYAIQNATITTSPGKTISGGTLLFKDGLIVAVGTNVPIPAGTDIINGDSLYIYPGFIDGGSSSGITRPADPDRPSNFDSSNPSDELAGITPWRNVLDMFDINNNAVNEWRKAGFTVAQMIPDGGMISGKSAIVVFGSPNSSNVLAQNTAVSTKFRGSRGMYPGTHLGVMAKFRDVYKNAELAYQHSKLFSANQGLNRPEINKTLEAMYPVLDKNIPVIFEVSNDLEIRRALRLQKELGFKLVLSGVTEVEKVIKEIKAANATVLLALTLPEDKSKEKKDDLSKEAQERTDRVKEAYETALKQAGILESEGVKFGFTTSGSKSGDLMKNIKTMIENGLSSDAALAALTINSAENLGIQKFTGTLEKGKLANMVITTAPLFTEDAQIKHVIADGYVFDYDTKAKKASNGNNNGNTNSGVAGTWDYVSDTPAGSSGGTMTFEGSGDGYQGTITYDDPSGNGKAEAPMKNISVEDNVLSFAFDVSAGGMQITVTVNGDVSEDQFTGTMSLGEFGSFPLTASKKPIQSLNQSKNEKA</sequence>
<dbReference type="EMBL" id="JBHUHR010000008">
    <property type="protein sequence ID" value="MFD2033796.1"/>
    <property type="molecule type" value="Genomic_DNA"/>
</dbReference>
<feature type="region of interest" description="Disordered" evidence="1">
    <location>
        <begin position="102"/>
        <end position="123"/>
    </location>
</feature>
<reference evidence="5" key="1">
    <citation type="journal article" date="2019" name="Int. J. Syst. Evol. Microbiol.">
        <title>The Global Catalogue of Microorganisms (GCM) 10K type strain sequencing project: providing services to taxonomists for standard genome sequencing and annotation.</title>
        <authorList>
            <consortium name="The Broad Institute Genomics Platform"/>
            <consortium name="The Broad Institute Genome Sequencing Center for Infectious Disease"/>
            <person name="Wu L."/>
            <person name="Ma J."/>
        </authorList>
    </citation>
    <scope>NUCLEOTIDE SEQUENCE [LARGE SCALE GENOMIC DNA]</scope>
    <source>
        <strain evidence="5">CGMCC 1.15180</strain>
    </source>
</reference>
<evidence type="ECO:0000313" key="5">
    <source>
        <dbReference type="Proteomes" id="UP001597361"/>
    </source>
</evidence>
<evidence type="ECO:0000256" key="1">
    <source>
        <dbReference type="SAM" id="MobiDB-lite"/>
    </source>
</evidence>
<accession>A0ABW4VJ49</accession>
<feature type="chain" id="PRO_5046204634" evidence="2">
    <location>
        <begin position="28"/>
        <end position="571"/>
    </location>
</feature>
<keyword evidence="5" id="KW-1185">Reference proteome</keyword>
<dbReference type="InterPro" id="IPR006680">
    <property type="entry name" value="Amidohydro-rel"/>
</dbReference>